<dbReference type="PANTHER" id="PTHR24421">
    <property type="entry name" value="NITRATE/NITRITE SENSOR PROTEIN NARX-RELATED"/>
    <property type="match status" value="1"/>
</dbReference>
<dbReference type="Gene3D" id="3.30.565.10">
    <property type="entry name" value="Histidine kinase-like ATPase, C-terminal domain"/>
    <property type="match status" value="1"/>
</dbReference>
<protein>
    <recommendedName>
        <fullName evidence="4">Histidine kinase/HSP90-like ATPase domain-containing protein</fullName>
    </recommendedName>
</protein>
<evidence type="ECO:0000259" key="4">
    <source>
        <dbReference type="Pfam" id="PF02518"/>
    </source>
</evidence>
<keyword evidence="1" id="KW-0808">Transferase</keyword>
<keyword evidence="2" id="KW-0418">Kinase</keyword>
<dbReference type="GO" id="GO:0016301">
    <property type="term" value="F:kinase activity"/>
    <property type="evidence" value="ECO:0007669"/>
    <property type="project" value="UniProtKB-KW"/>
</dbReference>
<dbReference type="CDD" id="cd16917">
    <property type="entry name" value="HATPase_UhpB-NarQ-NarX-like"/>
    <property type="match status" value="1"/>
</dbReference>
<evidence type="ECO:0000256" key="2">
    <source>
        <dbReference type="ARBA" id="ARBA00022777"/>
    </source>
</evidence>
<name>A0A2T2XL10_9FIRM</name>
<dbReference type="EMBL" id="PXYW01000003">
    <property type="protein sequence ID" value="PSR35186.1"/>
    <property type="molecule type" value="Genomic_DNA"/>
</dbReference>
<keyword evidence="3" id="KW-0902">Two-component regulatory system</keyword>
<gene>
    <name evidence="5" type="ORF">C7B46_01895</name>
</gene>
<evidence type="ECO:0000313" key="6">
    <source>
        <dbReference type="Proteomes" id="UP000242972"/>
    </source>
</evidence>
<evidence type="ECO:0000256" key="1">
    <source>
        <dbReference type="ARBA" id="ARBA00022679"/>
    </source>
</evidence>
<accession>A0A2T2XL10</accession>
<dbReference type="SUPFAM" id="SSF55874">
    <property type="entry name" value="ATPase domain of HSP90 chaperone/DNA topoisomerase II/histidine kinase"/>
    <property type="match status" value="1"/>
</dbReference>
<dbReference type="Pfam" id="PF02518">
    <property type="entry name" value="HATPase_c"/>
    <property type="match status" value="1"/>
</dbReference>
<dbReference type="Proteomes" id="UP000242972">
    <property type="component" value="Unassembled WGS sequence"/>
</dbReference>
<feature type="domain" description="Histidine kinase/HSP90-like ATPase" evidence="4">
    <location>
        <begin position="291"/>
        <end position="377"/>
    </location>
</feature>
<proteinExistence type="predicted"/>
<sequence length="387" mass="43966">MNIHPPVLKDFIERIRHETKWAWIQYLRVSLVSFDVIECSHNPADAAAAEALCQVVALCHQTAKNGEINANSIYRKGPLLNRHWTDFTESDIKIGIPPRWPYLSLYPVKYDTVYYGSLLIHHEELLSEHSEQLLSAYAHEAAALERVSDLEQRVQDQGWKLHDAIIELAHAHDTAAESVADHLHGKVQSYLLVASHQLQQCQDLLRSQPTEIMDILQNTMDLLDTVRDQHIRQLSHQLHPAFIRLGLTPALEHLIRRYHSVLNLQLRIDATVRRWDQLIDSPLPPATRLATYRIVEEALNNVIQHAQANSVQVRVLVEDGQWLVVHIEDNGNGRQSHSLKEHLGTLTMRARAEELGGTLKWTPVSPQGTRITCILPIAVSTGLLKTI</sequence>
<dbReference type="InterPro" id="IPR003594">
    <property type="entry name" value="HATPase_dom"/>
</dbReference>
<evidence type="ECO:0000313" key="5">
    <source>
        <dbReference type="EMBL" id="PSR35186.1"/>
    </source>
</evidence>
<dbReference type="GO" id="GO:0000160">
    <property type="term" value="P:phosphorelay signal transduction system"/>
    <property type="evidence" value="ECO:0007669"/>
    <property type="project" value="UniProtKB-KW"/>
</dbReference>
<organism evidence="5 6">
    <name type="scientific">Sulfobacillus benefaciens</name>
    <dbReference type="NCBI Taxonomy" id="453960"/>
    <lineage>
        <taxon>Bacteria</taxon>
        <taxon>Bacillati</taxon>
        <taxon>Bacillota</taxon>
        <taxon>Clostridia</taxon>
        <taxon>Eubacteriales</taxon>
        <taxon>Clostridiales Family XVII. Incertae Sedis</taxon>
        <taxon>Sulfobacillus</taxon>
    </lineage>
</organism>
<dbReference type="InterPro" id="IPR036890">
    <property type="entry name" value="HATPase_C_sf"/>
</dbReference>
<dbReference type="InterPro" id="IPR050482">
    <property type="entry name" value="Sensor_HK_TwoCompSys"/>
</dbReference>
<evidence type="ECO:0000256" key="3">
    <source>
        <dbReference type="ARBA" id="ARBA00023012"/>
    </source>
</evidence>
<dbReference type="AlphaFoldDB" id="A0A2T2XL10"/>
<reference evidence="5 6" key="1">
    <citation type="journal article" date="2014" name="BMC Genomics">
        <title>Comparison of environmental and isolate Sulfobacillus genomes reveals diverse carbon, sulfur, nitrogen, and hydrogen metabolisms.</title>
        <authorList>
            <person name="Justice N.B."/>
            <person name="Norman A."/>
            <person name="Brown C.T."/>
            <person name="Singh A."/>
            <person name="Thomas B.C."/>
            <person name="Banfield J.F."/>
        </authorList>
    </citation>
    <scope>NUCLEOTIDE SEQUENCE [LARGE SCALE GENOMIC DNA]</scope>
    <source>
        <strain evidence="5">AMDSBA4</strain>
    </source>
</reference>
<comment type="caution">
    <text evidence="5">The sequence shown here is derived from an EMBL/GenBank/DDBJ whole genome shotgun (WGS) entry which is preliminary data.</text>
</comment>